<evidence type="ECO:0000313" key="4">
    <source>
        <dbReference type="Proteomes" id="UP000238415"/>
    </source>
</evidence>
<dbReference type="OrthoDB" id="2376460at2"/>
<gene>
    <name evidence="3" type="ORF">MOHU_20720</name>
</gene>
<dbReference type="Proteomes" id="UP000238415">
    <property type="component" value="Unassembled WGS sequence"/>
</dbReference>
<comment type="similarity">
    <text evidence="1 2">Belongs to the phD/YefM antitoxin family.</text>
</comment>
<reference evidence="3 4" key="1">
    <citation type="submission" date="2018-03" db="EMBL/GenBank/DDBJ databases">
        <title>Genome sequence of Moorella humiferrea DSM 23265.</title>
        <authorList>
            <person name="Poehlein A."/>
            <person name="Daniel R."/>
        </authorList>
    </citation>
    <scope>NUCLEOTIDE SEQUENCE [LARGE SCALE GENOMIC DNA]</scope>
    <source>
        <strain evidence="3 4">DSM 23265</strain>
    </source>
</reference>
<dbReference type="RefSeq" id="WP_106005991.1">
    <property type="nucleotide sequence ID" value="NZ_CP136419.1"/>
</dbReference>
<accession>A0A2T0AN29</accession>
<dbReference type="InterPro" id="IPR036165">
    <property type="entry name" value="YefM-like_sf"/>
</dbReference>
<proteinExistence type="inferred from homology"/>
<organism evidence="3 4">
    <name type="scientific">Neomoorella humiferrea</name>
    <dbReference type="NCBI Taxonomy" id="676965"/>
    <lineage>
        <taxon>Bacteria</taxon>
        <taxon>Bacillati</taxon>
        <taxon>Bacillota</taxon>
        <taxon>Clostridia</taxon>
        <taxon>Neomoorellales</taxon>
        <taxon>Neomoorellaceae</taxon>
        <taxon>Neomoorella</taxon>
    </lineage>
</organism>
<dbReference type="Gene3D" id="3.40.1620.10">
    <property type="entry name" value="YefM-like domain"/>
    <property type="match status" value="1"/>
</dbReference>
<dbReference type="AlphaFoldDB" id="A0A2T0AN29"/>
<evidence type="ECO:0000313" key="3">
    <source>
        <dbReference type="EMBL" id="PRR70281.1"/>
    </source>
</evidence>
<dbReference type="SUPFAM" id="SSF143120">
    <property type="entry name" value="YefM-like"/>
    <property type="match status" value="1"/>
</dbReference>
<comment type="function">
    <text evidence="2">Antitoxin component of a type II toxin-antitoxin (TA) system.</text>
</comment>
<sequence length="84" mass="9945">MLTMNINQAKEQFLEIIRQIEYWESVILEKKGKSVATLLPYEEYASLRRLKNFLVMQELSAVMKYAGITAKEIYQNSLQELEKR</sequence>
<evidence type="ECO:0000256" key="2">
    <source>
        <dbReference type="RuleBase" id="RU362080"/>
    </source>
</evidence>
<protein>
    <recommendedName>
        <fullName evidence="2">Antitoxin</fullName>
    </recommendedName>
</protein>
<comment type="caution">
    <text evidence="3">The sequence shown here is derived from an EMBL/GenBank/DDBJ whole genome shotgun (WGS) entry which is preliminary data.</text>
</comment>
<dbReference type="Pfam" id="PF02604">
    <property type="entry name" value="PhdYeFM_antitox"/>
    <property type="match status" value="1"/>
</dbReference>
<keyword evidence="4" id="KW-1185">Reference proteome</keyword>
<name>A0A2T0AN29_9FIRM</name>
<dbReference type="EMBL" id="PVXM01000049">
    <property type="protein sequence ID" value="PRR70281.1"/>
    <property type="molecule type" value="Genomic_DNA"/>
</dbReference>
<evidence type="ECO:0000256" key="1">
    <source>
        <dbReference type="ARBA" id="ARBA00009981"/>
    </source>
</evidence>
<dbReference type="InterPro" id="IPR006442">
    <property type="entry name" value="Antitoxin_Phd/YefM"/>
</dbReference>